<keyword evidence="6 8" id="KW-1133">Transmembrane helix</keyword>
<keyword evidence="5 8" id="KW-0812">Transmembrane</keyword>
<dbReference type="PRINTS" id="PR00812">
    <property type="entry name" value="BCTERIALGSPF"/>
</dbReference>
<dbReference type="AlphaFoldDB" id="A0A2H0NB30"/>
<dbReference type="Proteomes" id="UP000228867">
    <property type="component" value="Unassembled WGS sequence"/>
</dbReference>
<feature type="domain" description="Type II secretion system protein GspF" evidence="9">
    <location>
        <begin position="271"/>
        <end position="393"/>
    </location>
</feature>
<evidence type="ECO:0000256" key="5">
    <source>
        <dbReference type="ARBA" id="ARBA00022692"/>
    </source>
</evidence>
<feature type="transmembrane region" description="Helical" evidence="8">
    <location>
        <begin position="167"/>
        <end position="190"/>
    </location>
</feature>
<dbReference type="EMBL" id="PCWR01000067">
    <property type="protein sequence ID" value="PIR06102.1"/>
    <property type="molecule type" value="Genomic_DNA"/>
</dbReference>
<dbReference type="InterPro" id="IPR023298">
    <property type="entry name" value="ATPase_P-typ_TM_dom_sf"/>
</dbReference>
<dbReference type="Gene3D" id="1.20.81.30">
    <property type="entry name" value="Type II secretion system (T2SS), domain F"/>
    <property type="match status" value="2"/>
</dbReference>
<dbReference type="SUPFAM" id="SSF81665">
    <property type="entry name" value="Calcium ATPase, transmembrane domain M"/>
    <property type="match status" value="1"/>
</dbReference>
<evidence type="ECO:0000256" key="7">
    <source>
        <dbReference type="ARBA" id="ARBA00023136"/>
    </source>
</evidence>
<evidence type="ECO:0000256" key="2">
    <source>
        <dbReference type="ARBA" id="ARBA00005745"/>
    </source>
</evidence>
<evidence type="ECO:0000256" key="8">
    <source>
        <dbReference type="SAM" id="Phobius"/>
    </source>
</evidence>
<dbReference type="Pfam" id="PF00482">
    <property type="entry name" value="T2SSF"/>
    <property type="match status" value="2"/>
</dbReference>
<proteinExistence type="inferred from homology"/>
<evidence type="ECO:0000313" key="10">
    <source>
        <dbReference type="EMBL" id="PIR06102.1"/>
    </source>
</evidence>
<reference evidence="10 11" key="1">
    <citation type="submission" date="2017-09" db="EMBL/GenBank/DDBJ databases">
        <title>Depth-based differentiation of microbial function through sediment-hosted aquifers and enrichment of novel symbionts in the deep terrestrial subsurface.</title>
        <authorList>
            <person name="Probst A.J."/>
            <person name="Ladd B."/>
            <person name="Jarett J.K."/>
            <person name="Geller-Mcgrath D.E."/>
            <person name="Sieber C.M."/>
            <person name="Emerson J.B."/>
            <person name="Anantharaman K."/>
            <person name="Thomas B.C."/>
            <person name="Malmstrom R."/>
            <person name="Stieglmeier M."/>
            <person name="Klingl A."/>
            <person name="Woyke T."/>
            <person name="Ryan C.M."/>
            <person name="Banfield J.F."/>
        </authorList>
    </citation>
    <scope>NUCLEOTIDE SEQUENCE [LARGE SCALE GENOMIC DNA]</scope>
    <source>
        <strain evidence="10">CG11_big_fil_rev_8_21_14_0_20_38_23</strain>
    </source>
</reference>
<evidence type="ECO:0000256" key="4">
    <source>
        <dbReference type="ARBA" id="ARBA00022519"/>
    </source>
</evidence>
<gene>
    <name evidence="10" type="ORF">COV54_03305</name>
</gene>
<name>A0A2H0NB30_9BACT</name>
<evidence type="ECO:0000259" key="9">
    <source>
        <dbReference type="Pfam" id="PF00482"/>
    </source>
</evidence>
<evidence type="ECO:0000256" key="1">
    <source>
        <dbReference type="ARBA" id="ARBA00004429"/>
    </source>
</evidence>
<organism evidence="10 11">
    <name type="scientific">Candidatus Jorgensenbacteria bacterium CG11_big_fil_rev_8_21_14_0_20_38_23</name>
    <dbReference type="NCBI Taxonomy" id="1974594"/>
    <lineage>
        <taxon>Bacteria</taxon>
        <taxon>Candidatus Joergenseniibacteriota</taxon>
    </lineage>
</organism>
<dbReference type="GO" id="GO:0005886">
    <property type="term" value="C:plasma membrane"/>
    <property type="evidence" value="ECO:0007669"/>
    <property type="project" value="UniProtKB-SubCell"/>
</dbReference>
<dbReference type="InterPro" id="IPR018076">
    <property type="entry name" value="T2SS_GspF_dom"/>
</dbReference>
<keyword evidence="7 8" id="KW-0472">Membrane</keyword>
<dbReference type="PANTHER" id="PTHR30012">
    <property type="entry name" value="GENERAL SECRETION PATHWAY PROTEIN"/>
    <property type="match status" value="1"/>
</dbReference>
<protein>
    <recommendedName>
        <fullName evidence="9">Type II secretion system protein GspF domain-containing protein</fullName>
    </recommendedName>
</protein>
<feature type="transmembrane region" description="Helical" evidence="8">
    <location>
        <begin position="374"/>
        <end position="398"/>
    </location>
</feature>
<dbReference type="InterPro" id="IPR003004">
    <property type="entry name" value="GspF/PilC"/>
</dbReference>
<evidence type="ECO:0000256" key="6">
    <source>
        <dbReference type="ARBA" id="ARBA00022989"/>
    </source>
</evidence>
<feature type="transmembrane region" description="Helical" evidence="8">
    <location>
        <begin position="210"/>
        <end position="237"/>
    </location>
</feature>
<evidence type="ECO:0000256" key="3">
    <source>
        <dbReference type="ARBA" id="ARBA00022475"/>
    </source>
</evidence>
<comment type="similarity">
    <text evidence="2">Belongs to the GSP F family.</text>
</comment>
<dbReference type="PANTHER" id="PTHR30012:SF0">
    <property type="entry name" value="TYPE II SECRETION SYSTEM PROTEIN F-RELATED"/>
    <property type="match status" value="1"/>
</dbReference>
<keyword evidence="3" id="KW-1003">Cell membrane</keyword>
<comment type="subcellular location">
    <subcellularLocation>
        <location evidence="1">Cell inner membrane</location>
        <topology evidence="1">Multi-pass membrane protein</topology>
    </subcellularLocation>
</comment>
<evidence type="ECO:0000313" key="11">
    <source>
        <dbReference type="Proteomes" id="UP000228867"/>
    </source>
</evidence>
<feature type="domain" description="Type II secretion system protein GspF" evidence="9">
    <location>
        <begin position="68"/>
        <end position="191"/>
    </location>
</feature>
<accession>A0A2H0NB30</accession>
<sequence length="401" mass="44976">MKYFYKARTKEGEIQVGDVEAANKEMALSILLSHGLFVLSLELTERPHFYSRILNFFKRVKVTDLMIFTRQFSTLLGAQVSLGDSLKNLFEQTTNPVLKEIVSDIASDIESGLSLSQALERHPKVFSDFFVNMVKSAEVTGRLAETLEFLADYLEKQVLLTSKVRNALIYPAFIVGLFFVVLLIMSVVVFPQLKPVFEEAGVALPFFTRLLLGIGSFLVNWWFLVFIIFIVFVVIIFDYFQTQEGKAVLDELKLRLPLFGSLFQKIYVVRFADSVRVLIQGGLTLPQAVEISSHTIGSLLYQELLHEAAEGLKKGQQLSQILAQMPRFPLLVSQLVAIGESTGRLDALLGRISNFYTREVEAVVNNLVELIQPILMVVIGLAIGLLFASILLPLYSLINSV</sequence>
<comment type="caution">
    <text evidence="10">The sequence shown here is derived from an EMBL/GenBank/DDBJ whole genome shotgun (WGS) entry which is preliminary data.</text>
</comment>
<dbReference type="FunFam" id="1.20.81.30:FF:000001">
    <property type="entry name" value="Type II secretion system protein F"/>
    <property type="match status" value="1"/>
</dbReference>
<dbReference type="InterPro" id="IPR042094">
    <property type="entry name" value="T2SS_GspF_sf"/>
</dbReference>
<keyword evidence="4" id="KW-0997">Cell inner membrane</keyword>